<feature type="domain" description="HTH tetR-type" evidence="5">
    <location>
        <begin position="6"/>
        <end position="66"/>
    </location>
</feature>
<dbReference type="PANTHER" id="PTHR47506">
    <property type="entry name" value="TRANSCRIPTIONAL REGULATORY PROTEIN"/>
    <property type="match status" value="1"/>
</dbReference>
<keyword evidence="3" id="KW-0804">Transcription</keyword>
<dbReference type="PRINTS" id="PR00455">
    <property type="entry name" value="HTHTETR"/>
</dbReference>
<keyword evidence="1" id="KW-0805">Transcription regulation</keyword>
<dbReference type="PANTHER" id="PTHR47506:SF1">
    <property type="entry name" value="HTH-TYPE TRANSCRIPTIONAL REGULATOR YJDC"/>
    <property type="match status" value="1"/>
</dbReference>
<dbReference type="Gene3D" id="1.10.10.60">
    <property type="entry name" value="Homeodomain-like"/>
    <property type="match status" value="1"/>
</dbReference>
<dbReference type="EMBL" id="CP159342">
    <property type="protein sequence ID" value="XCH76199.1"/>
    <property type="molecule type" value="Genomic_DNA"/>
</dbReference>
<dbReference type="Gene3D" id="1.10.357.10">
    <property type="entry name" value="Tetracycline Repressor, domain 2"/>
    <property type="match status" value="1"/>
</dbReference>
<accession>A0AAU7MFW8</accession>
<sequence>MGRPRAFDETEVIRAAASLFAGRAYDGISVDDLVTHLGVHRNSLYKVFGSKRGLYLAALRWHLEHQVRPLLAEVTGAPDRTRALREMVVAATTGPDLDLLVLAMAERAPVDPEVAEEVARAMRDFDAVIEPALSDHVAPADDPPSALAHALTAALLGLRLRLRTGVDEAGASTALFDRLFHSQP</sequence>
<keyword evidence="2 4" id="KW-0238">DNA-binding</keyword>
<reference evidence="7" key="2">
    <citation type="submission" date="2024-06" db="EMBL/GenBank/DDBJ databases">
        <title>Micromonospora mangrovi CCTCC AA 2012012 genome sequences.</title>
        <authorList>
            <person name="Gao J."/>
        </authorList>
    </citation>
    <scope>NUCLEOTIDE SEQUENCE</scope>
    <source>
        <strain evidence="7">CCTCC AA 2012012</strain>
    </source>
</reference>
<name>A0AAU7MFW8_9ACTN</name>
<dbReference type="RefSeq" id="WP_350936358.1">
    <property type="nucleotide sequence ID" value="NZ_CP157762.1"/>
</dbReference>
<reference evidence="6" key="1">
    <citation type="submission" date="2024-01" db="EMBL/GenBank/DDBJ databases">
        <title>The genome sequence of Micromonospora mangrovi CCTCC AA 2012012.</title>
        <authorList>
            <person name="Gao J."/>
        </authorList>
    </citation>
    <scope>NUCLEOTIDE SEQUENCE</scope>
    <source>
        <strain evidence="6">CCTCC AA 2012012</strain>
    </source>
</reference>
<evidence type="ECO:0000256" key="3">
    <source>
        <dbReference type="ARBA" id="ARBA00023163"/>
    </source>
</evidence>
<evidence type="ECO:0000259" key="5">
    <source>
        <dbReference type="PROSITE" id="PS50977"/>
    </source>
</evidence>
<organism evidence="6">
    <name type="scientific">Micromonospora sp. CCTCC AA 2012012</name>
    <dbReference type="NCBI Taxonomy" id="3111921"/>
    <lineage>
        <taxon>Bacteria</taxon>
        <taxon>Bacillati</taxon>
        <taxon>Actinomycetota</taxon>
        <taxon>Actinomycetes</taxon>
        <taxon>Micromonosporales</taxon>
        <taxon>Micromonosporaceae</taxon>
        <taxon>Micromonospora</taxon>
    </lineage>
</organism>
<evidence type="ECO:0000256" key="2">
    <source>
        <dbReference type="ARBA" id="ARBA00023125"/>
    </source>
</evidence>
<dbReference type="SUPFAM" id="SSF48498">
    <property type="entry name" value="Tetracyclin repressor-like, C-terminal domain"/>
    <property type="match status" value="1"/>
</dbReference>
<gene>
    <name evidence="7" type="ORF">ABUL08_08960</name>
    <name evidence="6" type="ORF">VK199_08915</name>
</gene>
<dbReference type="InterPro" id="IPR001647">
    <property type="entry name" value="HTH_TetR"/>
</dbReference>
<proteinExistence type="predicted"/>
<dbReference type="PROSITE" id="PS50977">
    <property type="entry name" value="HTH_TETR_2"/>
    <property type="match status" value="1"/>
</dbReference>
<dbReference type="EMBL" id="CP157762">
    <property type="protein sequence ID" value="XBP95496.1"/>
    <property type="molecule type" value="Genomic_DNA"/>
</dbReference>
<dbReference type="AlphaFoldDB" id="A0AAU7MFW8"/>
<protein>
    <submittedName>
        <fullName evidence="6">TetR/AcrR family transcriptional regulator</fullName>
    </submittedName>
</protein>
<dbReference type="GO" id="GO:0003677">
    <property type="term" value="F:DNA binding"/>
    <property type="evidence" value="ECO:0007669"/>
    <property type="project" value="UniProtKB-UniRule"/>
</dbReference>
<evidence type="ECO:0000256" key="4">
    <source>
        <dbReference type="PROSITE-ProRule" id="PRU00335"/>
    </source>
</evidence>
<feature type="DNA-binding region" description="H-T-H motif" evidence="4">
    <location>
        <begin position="29"/>
        <end position="48"/>
    </location>
</feature>
<dbReference type="InterPro" id="IPR036271">
    <property type="entry name" value="Tet_transcr_reg_TetR-rel_C_sf"/>
</dbReference>
<evidence type="ECO:0000313" key="6">
    <source>
        <dbReference type="EMBL" id="XBP95496.1"/>
    </source>
</evidence>
<dbReference type="SUPFAM" id="SSF46689">
    <property type="entry name" value="Homeodomain-like"/>
    <property type="match status" value="1"/>
</dbReference>
<evidence type="ECO:0000313" key="7">
    <source>
        <dbReference type="EMBL" id="XCH76199.1"/>
    </source>
</evidence>
<dbReference type="Pfam" id="PF00440">
    <property type="entry name" value="TetR_N"/>
    <property type="match status" value="1"/>
</dbReference>
<dbReference type="InterPro" id="IPR009057">
    <property type="entry name" value="Homeodomain-like_sf"/>
</dbReference>
<evidence type="ECO:0000256" key="1">
    <source>
        <dbReference type="ARBA" id="ARBA00023015"/>
    </source>
</evidence>